<dbReference type="AlphaFoldDB" id="A0A4P7PV69"/>
<sequence length="234" mass="26255">MKIALLGYGKMGKVIERIALERGHEIVLKKDEHNTFDGLEKADVAIDFSAPSVAVENISTAINHGIPVISGTTGWLENYHQIERLCNEKNAAFLYGSNFSLGVNLFFELNDYLAKMMAKFKDYKVSMEEIHHIHKLDKPSGTAISLANAVINRTDKNNWAIENPKEDDVFIDVKRIDDVPGTHSVFYNSDVDFIEIKHVAHNREGFALGAVIASEWIIGKKGIFSMKDVLDLHK</sequence>
<feature type="domain" description="Dihydrodipicolinate reductase C-terminal" evidence="14">
    <location>
        <begin position="102"/>
        <end position="230"/>
    </location>
</feature>
<keyword evidence="6 12" id="KW-0520">NAD</keyword>
<dbReference type="Pfam" id="PF05173">
    <property type="entry name" value="DapB_C"/>
    <property type="match status" value="1"/>
</dbReference>
<feature type="binding site" evidence="12">
    <location>
        <begin position="71"/>
        <end position="73"/>
    </location>
    <ligand>
        <name>NAD(+)</name>
        <dbReference type="ChEBI" id="CHEBI:57540"/>
    </ligand>
</feature>
<comment type="catalytic activity">
    <reaction evidence="10 12">
        <text>(S)-2,3,4,5-tetrahydrodipicolinate + NADP(+) + H2O = (2S,4S)-4-hydroxy-2,3,4,5-tetrahydrodipicolinate + NADPH + H(+)</text>
        <dbReference type="Rhea" id="RHEA:35331"/>
        <dbReference type="ChEBI" id="CHEBI:15377"/>
        <dbReference type="ChEBI" id="CHEBI:15378"/>
        <dbReference type="ChEBI" id="CHEBI:16845"/>
        <dbReference type="ChEBI" id="CHEBI:57783"/>
        <dbReference type="ChEBI" id="CHEBI:58349"/>
        <dbReference type="ChEBI" id="CHEBI:67139"/>
        <dbReference type="EC" id="1.17.1.8"/>
    </reaction>
</comment>
<evidence type="ECO:0000256" key="11">
    <source>
        <dbReference type="ARBA" id="ARBA00049396"/>
    </source>
</evidence>
<comment type="similarity">
    <text evidence="1 12">Belongs to the DapB family.</text>
</comment>
<dbReference type="CDD" id="cd02274">
    <property type="entry name" value="DHDPR_N"/>
    <property type="match status" value="1"/>
</dbReference>
<evidence type="ECO:0000256" key="4">
    <source>
        <dbReference type="ARBA" id="ARBA00022915"/>
    </source>
</evidence>
<keyword evidence="4 12" id="KW-0220">Diaminopimelate biosynthesis</keyword>
<keyword evidence="3 12" id="KW-0521">NADP</keyword>
<comment type="pathway">
    <text evidence="8 12">Amino-acid biosynthesis; L-lysine biosynthesis via DAP pathway; (S)-tetrahydrodipicolinate from L-aspartate: step 4/4.</text>
</comment>
<dbReference type="SUPFAM" id="SSF55347">
    <property type="entry name" value="Glyceraldehyde-3-phosphate dehydrogenase-like, C-terminal domain"/>
    <property type="match status" value="1"/>
</dbReference>
<name>A0A4P7PV69_9FLAO</name>
<feature type="binding site" evidence="12">
    <location>
        <begin position="141"/>
        <end position="142"/>
    </location>
    <ligand>
        <name>(S)-2,3,4,5-tetrahydrodipicolinate</name>
        <dbReference type="ChEBI" id="CHEBI:16845"/>
    </ligand>
</feature>
<dbReference type="GO" id="GO:0009089">
    <property type="term" value="P:lysine biosynthetic process via diaminopimelate"/>
    <property type="evidence" value="ECO:0007669"/>
    <property type="project" value="UniProtKB-UniRule"/>
</dbReference>
<evidence type="ECO:0000256" key="3">
    <source>
        <dbReference type="ARBA" id="ARBA00022857"/>
    </source>
</evidence>
<dbReference type="PANTHER" id="PTHR20836">
    <property type="entry name" value="DIHYDRODIPICOLINATE REDUCTASE"/>
    <property type="match status" value="1"/>
</dbReference>
<dbReference type="Gene3D" id="3.40.50.720">
    <property type="entry name" value="NAD(P)-binding Rossmann-like Domain"/>
    <property type="match status" value="1"/>
</dbReference>
<accession>A0A4P7PV69</accession>
<dbReference type="KEGG" id="fsn:GS03_01677"/>
<dbReference type="GO" id="GO:0051287">
    <property type="term" value="F:NAD binding"/>
    <property type="evidence" value="ECO:0007669"/>
    <property type="project" value="UniProtKB-UniRule"/>
</dbReference>
<feature type="binding site" evidence="12">
    <location>
        <position position="30"/>
    </location>
    <ligand>
        <name>NADP(+)</name>
        <dbReference type="ChEBI" id="CHEBI:58349"/>
    </ligand>
</feature>
<dbReference type="OrthoDB" id="9790352at2"/>
<gene>
    <name evidence="12 15" type="primary">dapB</name>
    <name evidence="15" type="ORF">GS03_01677</name>
</gene>
<evidence type="ECO:0000256" key="9">
    <source>
        <dbReference type="ARBA" id="ARBA00038983"/>
    </source>
</evidence>
<dbReference type="GO" id="GO:0050661">
    <property type="term" value="F:NADP binding"/>
    <property type="evidence" value="ECO:0007669"/>
    <property type="project" value="UniProtKB-UniRule"/>
</dbReference>
<feature type="active site" description="Proton donor/acceptor" evidence="12">
    <location>
        <position position="131"/>
    </location>
</feature>
<dbReference type="RefSeq" id="WP_136152083.1">
    <property type="nucleotide sequence ID" value="NZ_CP038810.1"/>
</dbReference>
<dbReference type="Gene3D" id="3.30.360.10">
    <property type="entry name" value="Dihydrodipicolinate Reductase, domain 2"/>
    <property type="match status" value="1"/>
</dbReference>
<evidence type="ECO:0000256" key="12">
    <source>
        <dbReference type="HAMAP-Rule" id="MF_00102"/>
    </source>
</evidence>
<evidence type="ECO:0000256" key="1">
    <source>
        <dbReference type="ARBA" id="ARBA00006642"/>
    </source>
</evidence>
<dbReference type="GO" id="GO:0008839">
    <property type="term" value="F:4-hydroxy-tetrahydrodipicolinate reductase"/>
    <property type="evidence" value="ECO:0007669"/>
    <property type="project" value="UniProtKB-UniRule"/>
</dbReference>
<keyword evidence="12" id="KW-0963">Cytoplasm</keyword>
<dbReference type="SUPFAM" id="SSF51735">
    <property type="entry name" value="NAD(P)-binding Rossmann-fold domains"/>
    <property type="match status" value="1"/>
</dbReference>
<dbReference type="Pfam" id="PF01113">
    <property type="entry name" value="DapB_N"/>
    <property type="match status" value="1"/>
</dbReference>
<dbReference type="InterPro" id="IPR022663">
    <property type="entry name" value="DapB_C"/>
</dbReference>
<dbReference type="NCBIfam" id="TIGR00036">
    <property type="entry name" value="dapB"/>
    <property type="match status" value="1"/>
</dbReference>
<evidence type="ECO:0000256" key="5">
    <source>
        <dbReference type="ARBA" id="ARBA00023002"/>
    </source>
</evidence>
<evidence type="ECO:0000259" key="14">
    <source>
        <dbReference type="Pfam" id="PF05173"/>
    </source>
</evidence>
<reference evidence="15 16" key="1">
    <citation type="submission" date="2019-04" db="EMBL/GenBank/DDBJ databases">
        <title>Flavobacterium sp. GS03.</title>
        <authorList>
            <person name="Kim H."/>
        </authorList>
    </citation>
    <scope>NUCLEOTIDE SEQUENCE [LARGE SCALE GENOMIC DNA]</scope>
    <source>
        <strain evidence="15 16">GS03</strain>
    </source>
</reference>
<evidence type="ECO:0000256" key="7">
    <source>
        <dbReference type="ARBA" id="ARBA00023154"/>
    </source>
</evidence>
<keyword evidence="7 12" id="KW-0457">Lysine biosynthesis</keyword>
<proteinExistence type="inferred from homology"/>
<feature type="binding site" evidence="12">
    <location>
        <begin position="96"/>
        <end position="99"/>
    </location>
    <ligand>
        <name>NAD(+)</name>
        <dbReference type="ChEBI" id="CHEBI:57540"/>
    </ligand>
</feature>
<keyword evidence="5 12" id="KW-0560">Oxidoreductase</keyword>
<dbReference type="UniPathway" id="UPA00034">
    <property type="reaction ID" value="UER00018"/>
</dbReference>
<feature type="binding site" evidence="12">
    <location>
        <position position="132"/>
    </location>
    <ligand>
        <name>(S)-2,3,4,5-tetrahydrodipicolinate</name>
        <dbReference type="ChEBI" id="CHEBI:16845"/>
    </ligand>
</feature>
<evidence type="ECO:0000313" key="16">
    <source>
        <dbReference type="Proteomes" id="UP000296862"/>
    </source>
</evidence>
<evidence type="ECO:0000313" key="15">
    <source>
        <dbReference type="EMBL" id="QBZ98172.1"/>
    </source>
</evidence>
<keyword evidence="2 12" id="KW-0028">Amino-acid biosynthesis</keyword>
<feature type="domain" description="Dihydrodipicolinate reductase N-terminal" evidence="13">
    <location>
        <begin position="1"/>
        <end position="99"/>
    </location>
</feature>
<evidence type="ECO:0000256" key="8">
    <source>
        <dbReference type="ARBA" id="ARBA00037922"/>
    </source>
</evidence>
<evidence type="ECO:0000256" key="6">
    <source>
        <dbReference type="ARBA" id="ARBA00023027"/>
    </source>
</evidence>
<dbReference type="InterPro" id="IPR000846">
    <property type="entry name" value="DapB_N"/>
</dbReference>
<dbReference type="EMBL" id="CP038810">
    <property type="protein sequence ID" value="QBZ98172.1"/>
    <property type="molecule type" value="Genomic_DNA"/>
</dbReference>
<dbReference type="InterPro" id="IPR036291">
    <property type="entry name" value="NAD(P)-bd_dom_sf"/>
</dbReference>
<dbReference type="Proteomes" id="UP000296862">
    <property type="component" value="Chromosome"/>
</dbReference>
<dbReference type="PANTHER" id="PTHR20836:SF0">
    <property type="entry name" value="4-HYDROXY-TETRAHYDRODIPICOLINATE REDUCTASE 1, CHLOROPLASTIC-RELATED"/>
    <property type="match status" value="1"/>
</dbReference>
<comment type="subunit">
    <text evidence="12">Homotetramer.</text>
</comment>
<comment type="subcellular location">
    <subcellularLocation>
        <location evidence="12">Cytoplasm</location>
    </subcellularLocation>
</comment>
<feature type="active site" description="Proton donor" evidence="12">
    <location>
        <position position="135"/>
    </location>
</feature>
<comment type="function">
    <text evidence="12">Catalyzes the conversion of 4-hydroxy-tetrahydrodipicolinate (HTPA) to tetrahydrodipicolinate.</text>
</comment>
<protein>
    <recommendedName>
        <fullName evidence="9 12">4-hydroxy-tetrahydrodipicolinate reductase</fullName>
        <shortName evidence="12">HTPA reductase</shortName>
        <ecNumber evidence="9 12">1.17.1.8</ecNumber>
    </recommendedName>
</protein>
<comment type="caution">
    <text evidence="12">Lacks conserved residue(s) required for the propagation of feature annotation.</text>
</comment>
<dbReference type="GO" id="GO:0005829">
    <property type="term" value="C:cytosol"/>
    <property type="evidence" value="ECO:0007669"/>
    <property type="project" value="TreeGrafter"/>
</dbReference>
<comment type="catalytic activity">
    <reaction evidence="11 12">
        <text>(S)-2,3,4,5-tetrahydrodipicolinate + NAD(+) + H2O = (2S,4S)-4-hydroxy-2,3,4,5-tetrahydrodipicolinate + NADH + H(+)</text>
        <dbReference type="Rhea" id="RHEA:35323"/>
        <dbReference type="ChEBI" id="CHEBI:15377"/>
        <dbReference type="ChEBI" id="CHEBI:15378"/>
        <dbReference type="ChEBI" id="CHEBI:16845"/>
        <dbReference type="ChEBI" id="CHEBI:57540"/>
        <dbReference type="ChEBI" id="CHEBI:57945"/>
        <dbReference type="ChEBI" id="CHEBI:67139"/>
        <dbReference type="EC" id="1.17.1.8"/>
    </reaction>
</comment>
<comment type="caution">
    <text evidence="12">Was originally thought to be a dihydrodipicolinate reductase (DHDPR), catalyzing the conversion of dihydrodipicolinate to tetrahydrodipicolinate. However, it was shown in E.coli that the substrate of the enzymatic reaction is not dihydrodipicolinate (DHDP) but in fact (2S,4S)-4-hydroxy-2,3,4,5-tetrahydrodipicolinic acid (HTPA), the product released by the DapA-catalyzed reaction.</text>
</comment>
<dbReference type="InterPro" id="IPR023940">
    <property type="entry name" value="DHDPR_bac"/>
</dbReference>
<organism evidence="15 16">
    <name type="scientific">Flavobacterium sangjuense</name>
    <dbReference type="NCBI Taxonomy" id="2518177"/>
    <lineage>
        <taxon>Bacteria</taxon>
        <taxon>Pseudomonadati</taxon>
        <taxon>Bacteroidota</taxon>
        <taxon>Flavobacteriia</taxon>
        <taxon>Flavobacteriales</taxon>
        <taxon>Flavobacteriaceae</taxon>
        <taxon>Flavobacterium</taxon>
    </lineage>
</organism>
<dbReference type="PIRSF" id="PIRSF000161">
    <property type="entry name" value="DHPR"/>
    <property type="match status" value="1"/>
</dbReference>
<dbReference type="GO" id="GO:0016726">
    <property type="term" value="F:oxidoreductase activity, acting on CH or CH2 groups, NAD or NADP as acceptor"/>
    <property type="evidence" value="ECO:0007669"/>
    <property type="project" value="UniProtKB-UniRule"/>
</dbReference>
<evidence type="ECO:0000256" key="2">
    <source>
        <dbReference type="ARBA" id="ARBA00022605"/>
    </source>
</evidence>
<evidence type="ECO:0000256" key="10">
    <source>
        <dbReference type="ARBA" id="ARBA00049080"/>
    </source>
</evidence>
<dbReference type="GO" id="GO:0019877">
    <property type="term" value="P:diaminopimelate biosynthetic process"/>
    <property type="evidence" value="ECO:0007669"/>
    <property type="project" value="UniProtKB-UniRule"/>
</dbReference>
<dbReference type="EC" id="1.17.1.8" evidence="9 12"/>
<dbReference type="HAMAP" id="MF_00102">
    <property type="entry name" value="DapB"/>
    <property type="match status" value="1"/>
</dbReference>
<keyword evidence="16" id="KW-1185">Reference proteome</keyword>
<evidence type="ECO:0000259" key="13">
    <source>
        <dbReference type="Pfam" id="PF01113"/>
    </source>
</evidence>